<keyword evidence="1" id="KW-0472">Membrane</keyword>
<name>A0AAU9TM10_EUPED</name>
<keyword evidence="3" id="KW-1185">Reference proteome</keyword>
<evidence type="ECO:0000313" key="2">
    <source>
        <dbReference type="EMBL" id="CAH2086580.1"/>
    </source>
</evidence>
<evidence type="ECO:0000313" key="3">
    <source>
        <dbReference type="Proteomes" id="UP001153954"/>
    </source>
</evidence>
<reference evidence="2" key="1">
    <citation type="submission" date="2022-03" db="EMBL/GenBank/DDBJ databases">
        <authorList>
            <person name="Tunstrom K."/>
        </authorList>
    </citation>
    <scope>NUCLEOTIDE SEQUENCE</scope>
</reference>
<sequence>MSLRRLRGNTAIQNGTIAQEEKTKNPDFTHRESPLTVLIEHSLHIRAIYHIFVVILLILLCDTVIYDFVERGKINIGVTSVIQGFGDIRRGAKLWLFELAVVLLFYPGLKIYVGIQKIIKDYPENHFNLELKMASYN</sequence>
<protein>
    <submittedName>
        <fullName evidence="2">Uncharacterized protein</fullName>
    </submittedName>
</protein>
<evidence type="ECO:0000256" key="1">
    <source>
        <dbReference type="SAM" id="Phobius"/>
    </source>
</evidence>
<proteinExistence type="predicted"/>
<gene>
    <name evidence="2" type="ORF">EEDITHA_LOCUS2940</name>
</gene>
<dbReference type="AlphaFoldDB" id="A0AAU9TM10"/>
<feature type="transmembrane region" description="Helical" evidence="1">
    <location>
        <begin position="94"/>
        <end position="113"/>
    </location>
</feature>
<dbReference type="EMBL" id="CAKOGL010000005">
    <property type="protein sequence ID" value="CAH2086580.1"/>
    <property type="molecule type" value="Genomic_DNA"/>
</dbReference>
<accession>A0AAU9TM10</accession>
<keyword evidence="1" id="KW-1133">Transmembrane helix</keyword>
<feature type="transmembrane region" description="Helical" evidence="1">
    <location>
        <begin position="47"/>
        <end position="66"/>
    </location>
</feature>
<organism evidence="2 3">
    <name type="scientific">Euphydryas editha</name>
    <name type="common">Edith's checkerspot</name>
    <dbReference type="NCBI Taxonomy" id="104508"/>
    <lineage>
        <taxon>Eukaryota</taxon>
        <taxon>Metazoa</taxon>
        <taxon>Ecdysozoa</taxon>
        <taxon>Arthropoda</taxon>
        <taxon>Hexapoda</taxon>
        <taxon>Insecta</taxon>
        <taxon>Pterygota</taxon>
        <taxon>Neoptera</taxon>
        <taxon>Endopterygota</taxon>
        <taxon>Lepidoptera</taxon>
        <taxon>Glossata</taxon>
        <taxon>Ditrysia</taxon>
        <taxon>Papilionoidea</taxon>
        <taxon>Nymphalidae</taxon>
        <taxon>Nymphalinae</taxon>
        <taxon>Euphydryas</taxon>
    </lineage>
</organism>
<keyword evidence="1" id="KW-0812">Transmembrane</keyword>
<dbReference type="Proteomes" id="UP001153954">
    <property type="component" value="Unassembled WGS sequence"/>
</dbReference>
<comment type="caution">
    <text evidence="2">The sequence shown here is derived from an EMBL/GenBank/DDBJ whole genome shotgun (WGS) entry which is preliminary data.</text>
</comment>